<dbReference type="InterPro" id="IPR001387">
    <property type="entry name" value="Cro/C1-type_HTH"/>
</dbReference>
<comment type="caution">
    <text evidence="3">The sequence shown here is derived from an EMBL/GenBank/DDBJ whole genome shotgun (WGS) entry which is preliminary data.</text>
</comment>
<reference evidence="3 4" key="1">
    <citation type="submission" date="2020-05" db="EMBL/GenBank/DDBJ databases">
        <title>Genome sequence of Kribbella sandramycini ATCC 39419.</title>
        <authorList>
            <person name="Maclea K.S."/>
            <person name="Fair J.L."/>
        </authorList>
    </citation>
    <scope>NUCLEOTIDE SEQUENCE [LARGE SCALE GENOMIC DNA]</scope>
    <source>
        <strain evidence="3 4">ATCC 39419</strain>
    </source>
</reference>
<dbReference type="SMART" id="SM00530">
    <property type="entry name" value="HTH_XRE"/>
    <property type="match status" value="1"/>
</dbReference>
<evidence type="ECO:0000313" key="2">
    <source>
        <dbReference type="EMBL" id="MBB6566263.1"/>
    </source>
</evidence>
<dbReference type="Proteomes" id="UP000553957">
    <property type="component" value="Unassembled WGS sequence"/>
</dbReference>
<reference evidence="2 5" key="2">
    <citation type="submission" date="2020-08" db="EMBL/GenBank/DDBJ databases">
        <title>Sequencing the genomes of 1000 actinobacteria strains.</title>
        <authorList>
            <person name="Klenk H.-P."/>
        </authorList>
    </citation>
    <scope>NUCLEOTIDE SEQUENCE [LARGE SCALE GENOMIC DNA]</scope>
    <source>
        <strain evidence="2 5">DSM 15626</strain>
    </source>
</reference>
<dbReference type="RefSeq" id="WP_171675697.1">
    <property type="nucleotide sequence ID" value="NZ_BAAAGT010000010.1"/>
</dbReference>
<evidence type="ECO:0000259" key="1">
    <source>
        <dbReference type="PROSITE" id="PS50943"/>
    </source>
</evidence>
<evidence type="ECO:0000313" key="3">
    <source>
        <dbReference type="EMBL" id="NOL43074.1"/>
    </source>
</evidence>
<dbReference type="Pfam" id="PF13560">
    <property type="entry name" value="HTH_31"/>
    <property type="match status" value="1"/>
</dbReference>
<dbReference type="GO" id="GO:0003677">
    <property type="term" value="F:DNA binding"/>
    <property type="evidence" value="ECO:0007669"/>
    <property type="project" value="InterPro"/>
</dbReference>
<proteinExistence type="predicted"/>
<dbReference type="Proteomes" id="UP000534306">
    <property type="component" value="Unassembled WGS sequence"/>
</dbReference>
<evidence type="ECO:0000313" key="5">
    <source>
        <dbReference type="Proteomes" id="UP000553957"/>
    </source>
</evidence>
<feature type="domain" description="HTH cro/C1-type" evidence="1">
    <location>
        <begin position="33"/>
        <end position="88"/>
    </location>
</feature>
<dbReference type="EMBL" id="JABJRC010000005">
    <property type="protein sequence ID" value="NOL43074.1"/>
    <property type="molecule type" value="Genomic_DNA"/>
</dbReference>
<name>A0A7Y4L2C6_9ACTN</name>
<evidence type="ECO:0000313" key="4">
    <source>
        <dbReference type="Proteomes" id="UP000534306"/>
    </source>
</evidence>
<organism evidence="3 4">
    <name type="scientific">Kribbella sandramycini</name>
    <dbReference type="NCBI Taxonomy" id="60450"/>
    <lineage>
        <taxon>Bacteria</taxon>
        <taxon>Bacillati</taxon>
        <taxon>Actinomycetota</taxon>
        <taxon>Actinomycetes</taxon>
        <taxon>Propionibacteriales</taxon>
        <taxon>Kribbellaceae</taxon>
        <taxon>Kribbella</taxon>
    </lineage>
</organism>
<accession>A0A7Y4L2C6</accession>
<gene>
    <name evidence="2" type="ORF">HNR71_001900</name>
    <name evidence="3" type="ORF">HPO96_22765</name>
</gene>
<dbReference type="InterPro" id="IPR011990">
    <property type="entry name" value="TPR-like_helical_dom_sf"/>
</dbReference>
<dbReference type="SUPFAM" id="SSF48452">
    <property type="entry name" value="TPR-like"/>
    <property type="match status" value="1"/>
</dbReference>
<dbReference type="AlphaFoldDB" id="A0A7Y4L2C6"/>
<dbReference type="InterPro" id="IPR010982">
    <property type="entry name" value="Lambda_DNA-bd_dom_sf"/>
</dbReference>
<dbReference type="SUPFAM" id="SSF47413">
    <property type="entry name" value="lambda repressor-like DNA-binding domains"/>
    <property type="match status" value="1"/>
</dbReference>
<sequence length="453" mass="48770">MEDATVGLIELPASFWRSAAVAHALASRDMSLLLREANQRGVSQTRLGEAVGLSQGRISETLRGRRRITRLEVIERIASGLNMPPEARVLVGLAASTPALSPTPADPLRQGQQEIDDMNRRELLRLLAVAGATLAVPPASASVDWDRATEPIKGAVAGKAALAELSDLNTHLWQLYTSASSKSAAYPLVRNQLSVLMDNLGKAKRPDERRELARLVADLFQLAGEISFDASKYTDAAQCYTLSATASKEADDFDLWACAMTRHAFLGLYGHEYSRALPMLQIAGNLARNGSRSLSTRYWVSCVEAQALAGLGDVAGFERAMGYAEGVHELSAPHNNGGWLRFDGSRIAEERGASYVSLKLPDRAEATLTAALQTALSARRRGCVLSDLAMTGAQCGDAARVVSYGNAALEMAQRTRSGVIAQKLRTLQPHLAPFASVRDVRHLNAEISALANR</sequence>
<protein>
    <submittedName>
        <fullName evidence="3">Helix-turn-helix domain-containing protein</fullName>
    </submittedName>
    <submittedName>
        <fullName evidence="2">Transcriptional regulator with XRE-family HTH domain</fullName>
    </submittedName>
</protein>
<dbReference type="EMBL" id="JACHKF010000001">
    <property type="protein sequence ID" value="MBB6566263.1"/>
    <property type="molecule type" value="Genomic_DNA"/>
</dbReference>
<dbReference type="PROSITE" id="PS50943">
    <property type="entry name" value="HTH_CROC1"/>
    <property type="match status" value="1"/>
</dbReference>
<keyword evidence="4" id="KW-1185">Reference proteome</keyword>
<dbReference type="CDD" id="cd00093">
    <property type="entry name" value="HTH_XRE"/>
    <property type="match status" value="1"/>
</dbReference>
<dbReference type="Gene3D" id="1.10.260.40">
    <property type="entry name" value="lambda repressor-like DNA-binding domains"/>
    <property type="match status" value="1"/>
</dbReference>